<evidence type="ECO:0000313" key="4">
    <source>
        <dbReference type="Proteomes" id="UP000756860"/>
    </source>
</evidence>
<organism evidence="3 4">
    <name type="scientific">Geomobilimonas luticola</name>
    <dbReference type="NCBI Taxonomy" id="1114878"/>
    <lineage>
        <taxon>Bacteria</taxon>
        <taxon>Pseudomonadati</taxon>
        <taxon>Thermodesulfobacteriota</taxon>
        <taxon>Desulfuromonadia</taxon>
        <taxon>Geobacterales</taxon>
        <taxon>Geobacteraceae</taxon>
        <taxon>Geomobilimonas</taxon>
    </lineage>
</organism>
<comment type="caution">
    <text evidence="3">The sequence shown here is derived from an EMBL/GenBank/DDBJ whole genome shotgun (WGS) entry which is preliminary data.</text>
</comment>
<dbReference type="InterPro" id="IPR050441">
    <property type="entry name" value="RBM"/>
</dbReference>
<dbReference type="SMART" id="SM00360">
    <property type="entry name" value="RRM"/>
    <property type="match status" value="1"/>
</dbReference>
<name>A0ABS5SE94_9BACT</name>
<dbReference type="SUPFAM" id="SSF54928">
    <property type="entry name" value="RNA-binding domain, RBD"/>
    <property type="match status" value="1"/>
</dbReference>
<sequence>MGRELYVGSISFDAGEDDLRRLFAVSGKVSSIHLITDPQSGKFKGCAYVKMSTAEEAKDAIESLDGALLLDRTITVTEARPQKPKAQQPAGGHLRKQGPGKGSGRGRK</sequence>
<dbReference type="EMBL" id="JAHCVK010000004">
    <property type="protein sequence ID" value="MBT0653689.1"/>
    <property type="molecule type" value="Genomic_DNA"/>
</dbReference>
<accession>A0ABS5SE94</accession>
<proteinExistence type="predicted"/>
<dbReference type="Pfam" id="PF00076">
    <property type="entry name" value="RRM_1"/>
    <property type="match status" value="1"/>
</dbReference>
<feature type="region of interest" description="Disordered" evidence="1">
    <location>
        <begin position="75"/>
        <end position="108"/>
    </location>
</feature>
<dbReference type="PROSITE" id="PS50102">
    <property type="entry name" value="RRM"/>
    <property type="match status" value="1"/>
</dbReference>
<gene>
    <name evidence="3" type="ORF">KI810_11530</name>
</gene>
<evidence type="ECO:0000256" key="1">
    <source>
        <dbReference type="SAM" id="MobiDB-lite"/>
    </source>
</evidence>
<protein>
    <submittedName>
        <fullName evidence="3">RNA-binding protein</fullName>
    </submittedName>
</protein>
<dbReference type="Proteomes" id="UP000756860">
    <property type="component" value="Unassembled WGS sequence"/>
</dbReference>
<keyword evidence="4" id="KW-1185">Reference proteome</keyword>
<dbReference type="InterPro" id="IPR012677">
    <property type="entry name" value="Nucleotide-bd_a/b_plait_sf"/>
</dbReference>
<dbReference type="PANTHER" id="PTHR48034">
    <property type="entry name" value="TRANSFORMER-2 SEX-DETERMINING PROTEIN-RELATED"/>
    <property type="match status" value="1"/>
</dbReference>
<evidence type="ECO:0000313" key="3">
    <source>
        <dbReference type="EMBL" id="MBT0653689.1"/>
    </source>
</evidence>
<dbReference type="InterPro" id="IPR000504">
    <property type="entry name" value="RRM_dom"/>
</dbReference>
<dbReference type="Gene3D" id="3.30.70.330">
    <property type="match status" value="1"/>
</dbReference>
<dbReference type="InterPro" id="IPR035979">
    <property type="entry name" value="RBD_domain_sf"/>
</dbReference>
<feature type="domain" description="RRM" evidence="2">
    <location>
        <begin position="3"/>
        <end position="81"/>
    </location>
</feature>
<feature type="compositionally biased region" description="Basic residues" evidence="1">
    <location>
        <begin position="93"/>
        <end position="108"/>
    </location>
</feature>
<evidence type="ECO:0000259" key="2">
    <source>
        <dbReference type="PROSITE" id="PS50102"/>
    </source>
</evidence>
<reference evidence="3 4" key="1">
    <citation type="submission" date="2021-05" db="EMBL/GenBank/DDBJ databases">
        <title>The draft genome of Geobacter luticola JCM 17780.</title>
        <authorList>
            <person name="Xu Z."/>
            <person name="Masuda Y."/>
            <person name="Itoh H."/>
            <person name="Senoo K."/>
        </authorList>
    </citation>
    <scope>NUCLEOTIDE SEQUENCE [LARGE SCALE GENOMIC DNA]</scope>
    <source>
        <strain evidence="3 4">JCM 17780</strain>
    </source>
</reference>
<dbReference type="RefSeq" id="WP_214175681.1">
    <property type="nucleotide sequence ID" value="NZ_JAHCVK010000004.1"/>
</dbReference>